<dbReference type="GO" id="GO:0005730">
    <property type="term" value="C:nucleolus"/>
    <property type="evidence" value="ECO:0007669"/>
    <property type="project" value="EnsemblFungi"/>
</dbReference>
<dbReference type="PhylomeDB" id="A7TJ72"/>
<dbReference type="InterPro" id="IPR036915">
    <property type="entry name" value="Cyclin-like_sf"/>
</dbReference>
<evidence type="ECO:0000259" key="2">
    <source>
        <dbReference type="SMART" id="SM00385"/>
    </source>
</evidence>
<dbReference type="eggNOG" id="KOG0834">
    <property type="taxonomic scope" value="Eukaryota"/>
</dbReference>
<dbReference type="KEGG" id="vpo:Kpol_1004p15"/>
<comment type="similarity">
    <text evidence="1">Belongs to the cyclin family.</text>
</comment>
<dbReference type="CDD" id="cd20546">
    <property type="entry name" value="CYCLIN_SpCG1C_ScCTK2-like_rpt2"/>
    <property type="match status" value="1"/>
</dbReference>
<dbReference type="GO" id="GO:0045943">
    <property type="term" value="P:positive regulation of transcription by RNA polymerase I"/>
    <property type="evidence" value="ECO:0007669"/>
    <property type="project" value="EnsemblFungi"/>
</dbReference>
<dbReference type="GO" id="GO:0032786">
    <property type="term" value="P:positive regulation of DNA-templated transcription, elongation"/>
    <property type="evidence" value="ECO:0007669"/>
    <property type="project" value="EnsemblFungi"/>
</dbReference>
<dbReference type="Gene3D" id="1.10.472.10">
    <property type="entry name" value="Cyclin-like"/>
    <property type="match status" value="2"/>
</dbReference>
<dbReference type="PANTHER" id="PTHR10026">
    <property type="entry name" value="CYCLIN"/>
    <property type="match status" value="1"/>
</dbReference>
<dbReference type="GO" id="GO:0045903">
    <property type="term" value="P:positive regulation of translational fidelity"/>
    <property type="evidence" value="ECO:0007669"/>
    <property type="project" value="EnsemblFungi"/>
</dbReference>
<dbReference type="InParanoid" id="A7TJ72"/>
<dbReference type="SUPFAM" id="SSF47954">
    <property type="entry name" value="Cyclin-like"/>
    <property type="match status" value="2"/>
</dbReference>
<dbReference type="FunCoup" id="A7TJ72">
    <property type="interactions" value="134"/>
</dbReference>
<evidence type="ECO:0000256" key="1">
    <source>
        <dbReference type="RuleBase" id="RU000383"/>
    </source>
</evidence>
<dbReference type="AlphaFoldDB" id="A7TJ72"/>
<proteinExistence type="inferred from homology"/>
<dbReference type="Proteomes" id="UP000000267">
    <property type="component" value="Unassembled WGS sequence"/>
</dbReference>
<dbReference type="OrthoDB" id="4951845at2759"/>
<evidence type="ECO:0000313" key="4">
    <source>
        <dbReference type="Proteomes" id="UP000000267"/>
    </source>
</evidence>
<dbReference type="InterPro" id="IPR013763">
    <property type="entry name" value="Cyclin-like_dom"/>
</dbReference>
<sequence>MFATLKVQLSLSRPYLTRNELQQAYKNTIPDRRSYMQRKLVIFKFMSDICVQFQFPRKTLETAFYYYQRYYVFNKFETEMCHTVATTALLLSCKQVETFKKINELCIVSFRLRNINNINQDIIENFKKRIFQVELRLLEACCFDYRVNNRIHIDEYIVKFGKHLGFTYELCHLSWVISYDILKTDLLLILPQHTIALAILKVAFELLKLKDWPVNDYEKFKTNNDSINEAYFGVLNYYINAFDSCNLKDHTSSKFPPVSLEVFMQLKANSSPETGLKDFTMKETEEDKYLTTARDFTQRERRYVLSSKFVKEENAIINAKKRKLK</sequence>
<dbReference type="GeneID" id="5545879"/>
<accession>A7TJ72</accession>
<dbReference type="STRING" id="436907.A7TJ72"/>
<dbReference type="GO" id="GO:0070692">
    <property type="term" value="C:CTDK-1 complex"/>
    <property type="evidence" value="ECO:0007669"/>
    <property type="project" value="EnsemblFungi"/>
</dbReference>
<dbReference type="InterPro" id="IPR043198">
    <property type="entry name" value="Cyclin/Ssn8"/>
</dbReference>
<feature type="domain" description="Cyclin-like" evidence="2">
    <location>
        <begin position="155"/>
        <end position="236"/>
    </location>
</feature>
<dbReference type="HOGENOM" id="CLU_842225_0_0_1"/>
<name>A7TJ72_VANPO</name>
<dbReference type="RefSeq" id="XP_001645499.1">
    <property type="nucleotide sequence ID" value="XM_001645449.1"/>
</dbReference>
<feature type="domain" description="Cyclin-like" evidence="2">
    <location>
        <begin position="44"/>
        <end position="139"/>
    </location>
</feature>
<protein>
    <recommendedName>
        <fullName evidence="2">Cyclin-like domain-containing protein</fullName>
    </recommendedName>
</protein>
<dbReference type="GO" id="GO:0005829">
    <property type="term" value="C:cytosol"/>
    <property type="evidence" value="ECO:0007669"/>
    <property type="project" value="EnsemblFungi"/>
</dbReference>
<dbReference type="OMA" id="FMLGNKR"/>
<keyword evidence="1" id="KW-0195">Cyclin</keyword>
<dbReference type="GO" id="GO:0031124">
    <property type="term" value="P:mRNA 3'-end processing"/>
    <property type="evidence" value="ECO:0007669"/>
    <property type="project" value="EnsemblFungi"/>
</dbReference>
<dbReference type="GO" id="GO:0006357">
    <property type="term" value="P:regulation of transcription by RNA polymerase II"/>
    <property type="evidence" value="ECO:0007669"/>
    <property type="project" value="InterPro"/>
</dbReference>
<dbReference type="SMART" id="SM00385">
    <property type="entry name" value="CYCLIN"/>
    <property type="match status" value="2"/>
</dbReference>
<organism evidence="4">
    <name type="scientific">Vanderwaltozyma polyspora (strain ATCC 22028 / DSM 70294 / BCRC 21397 / CBS 2163 / NBRC 10782 / NRRL Y-8283 / UCD 57-17)</name>
    <name type="common">Kluyveromyces polysporus</name>
    <dbReference type="NCBI Taxonomy" id="436907"/>
    <lineage>
        <taxon>Eukaryota</taxon>
        <taxon>Fungi</taxon>
        <taxon>Dikarya</taxon>
        <taxon>Ascomycota</taxon>
        <taxon>Saccharomycotina</taxon>
        <taxon>Saccharomycetes</taxon>
        <taxon>Saccharomycetales</taxon>
        <taxon>Saccharomycetaceae</taxon>
        <taxon>Vanderwaltozyma</taxon>
    </lineage>
</organism>
<dbReference type="InterPro" id="IPR006671">
    <property type="entry name" value="Cyclin_N"/>
</dbReference>
<evidence type="ECO:0000313" key="3">
    <source>
        <dbReference type="EMBL" id="EDO17641.1"/>
    </source>
</evidence>
<keyword evidence="4" id="KW-1185">Reference proteome</keyword>
<dbReference type="EMBL" id="DS480400">
    <property type="protein sequence ID" value="EDO17641.1"/>
    <property type="molecule type" value="Genomic_DNA"/>
</dbReference>
<gene>
    <name evidence="3" type="ORF">Kpol_1004p15</name>
</gene>
<dbReference type="GO" id="GO:0016538">
    <property type="term" value="F:cyclin-dependent protein serine/threonine kinase regulator activity"/>
    <property type="evidence" value="ECO:0007669"/>
    <property type="project" value="EnsemblFungi"/>
</dbReference>
<dbReference type="Pfam" id="PF00134">
    <property type="entry name" value="Cyclin_N"/>
    <property type="match status" value="1"/>
</dbReference>
<reference evidence="3 4" key="1">
    <citation type="journal article" date="2007" name="Proc. Natl. Acad. Sci. U.S.A.">
        <title>Independent sorting-out of thousands of duplicated gene pairs in two yeast species descended from a whole-genome duplication.</title>
        <authorList>
            <person name="Scannell D.R."/>
            <person name="Frank A.C."/>
            <person name="Conant G.C."/>
            <person name="Byrne K.P."/>
            <person name="Woolfit M."/>
            <person name="Wolfe K.H."/>
        </authorList>
    </citation>
    <scope>NUCLEOTIDE SEQUENCE [LARGE SCALE GENOMIC DNA]</scope>
    <source>
        <strain evidence="4">ATCC 22028 / DSM 70294 / BCRC 21397 / CBS 2163 / NBRC 10782 / NRRL Y-8283 / UCD 57-17</strain>
    </source>
</reference>